<name>A0A179EUF7_ENTTH</name>
<dbReference type="EMBL" id="BJUG01000003">
    <property type="protein sequence ID" value="GEK36584.1"/>
    <property type="molecule type" value="Genomic_DNA"/>
</dbReference>
<dbReference type="CDD" id="cd24152">
    <property type="entry name" value="ASKHA_NBD_ROK-like"/>
    <property type="match status" value="1"/>
</dbReference>
<keyword evidence="3" id="KW-0808">Transferase</keyword>
<reference evidence="2 5" key="2">
    <citation type="submission" date="2019-07" db="EMBL/GenBank/DDBJ databases">
        <title>Whole genome shotgun sequence of Enterococcus thailandicus NBRC 101867.</title>
        <authorList>
            <person name="Hosoyama A."/>
            <person name="Uohara A."/>
            <person name="Ohji S."/>
            <person name="Ichikawa N."/>
        </authorList>
    </citation>
    <scope>NUCLEOTIDE SEQUENCE [LARGE SCALE GENOMIC DNA]</scope>
    <source>
        <strain evidence="2 5">NBRC 101867</strain>
    </source>
</reference>
<reference evidence="3 4" key="1">
    <citation type="submission" date="2016-04" db="EMBL/GenBank/DDBJ databases">
        <title>Draft genome of an Enterococcus thailandicus strain isolated from bovine feces.</title>
        <authorList>
            <person name="Beukers A.G."/>
            <person name="Zaheer R."/>
            <person name="Goji N."/>
            <person name="Cook S.R."/>
            <person name="Amoako K."/>
            <person name="Chaves A.V."/>
            <person name="Ward M.P."/>
            <person name="Mcallister T.A."/>
        </authorList>
    </citation>
    <scope>NUCLEOTIDE SEQUENCE [LARGE SCALE GENOMIC DNA]</scope>
    <source>
        <strain evidence="3 4">F0711D 46</strain>
    </source>
</reference>
<sequence>MYVGFDIGGTTVKYGVLDEVGNILEKSAIPTNYQLADFLVELDTIVKDAQKRYEKIEGIGISAPGIIQEDGYMLTAGAIRPFYGANIKIELERLTGLPVSIENDANAAAIAEHWIGNAQGLENYLCIVLGTGIGGGIVLNGEVFRGAHGMAGEFGWSIIDHLPAEGDIEEVSWNKRAATVGGLCYQYNLSQKKLDAAAPMILDAREIFQREAEGEVLAINIVEQFLTDLSVGMLNLISFFDPELILFGGGISSNEEFNQRFQKRLEEVMNRHESIHYLKNKTIAAVRPAKLQNDAGMIGAVYQIHRQVTK</sequence>
<evidence type="ECO:0000313" key="5">
    <source>
        <dbReference type="Proteomes" id="UP000321361"/>
    </source>
</evidence>
<dbReference type="RefSeq" id="WP_067480322.1">
    <property type="nucleotide sequence ID" value="NZ_BJUG01000003.1"/>
</dbReference>
<dbReference type="GO" id="GO:0016301">
    <property type="term" value="F:kinase activity"/>
    <property type="evidence" value="ECO:0007669"/>
    <property type="project" value="UniProtKB-KW"/>
</dbReference>
<dbReference type="Proteomes" id="UP000321361">
    <property type="component" value="Unassembled WGS sequence"/>
</dbReference>
<evidence type="ECO:0000313" key="2">
    <source>
        <dbReference type="EMBL" id="GEK36584.1"/>
    </source>
</evidence>
<dbReference type="EMBL" id="LWMN01000001">
    <property type="protein sequence ID" value="OAQ56837.1"/>
    <property type="molecule type" value="Genomic_DNA"/>
</dbReference>
<proteinExistence type="inferred from homology"/>
<keyword evidence="3" id="KW-0418">Kinase</keyword>
<dbReference type="Proteomes" id="UP000078516">
    <property type="component" value="Unassembled WGS sequence"/>
</dbReference>
<dbReference type="OrthoDB" id="9795247at2"/>
<keyword evidence="4" id="KW-1185">Reference proteome</keyword>
<evidence type="ECO:0000256" key="1">
    <source>
        <dbReference type="ARBA" id="ARBA00006479"/>
    </source>
</evidence>
<dbReference type="GeneID" id="77487821"/>
<dbReference type="SUPFAM" id="SSF53067">
    <property type="entry name" value="Actin-like ATPase domain"/>
    <property type="match status" value="1"/>
</dbReference>
<protein>
    <submittedName>
        <fullName evidence="3">Sugar kinase</fullName>
    </submittedName>
    <submittedName>
        <fullName evidence="2">Transcriptional regulator</fullName>
    </submittedName>
</protein>
<comment type="similarity">
    <text evidence="1">Belongs to the ROK (NagC/XylR) family.</text>
</comment>
<comment type="caution">
    <text evidence="3">The sequence shown here is derived from an EMBL/GenBank/DDBJ whole genome shotgun (WGS) entry which is preliminary data.</text>
</comment>
<organism evidence="3 4">
    <name type="scientific">Enterococcus thailandicus</name>
    <dbReference type="NCBI Taxonomy" id="417368"/>
    <lineage>
        <taxon>Bacteria</taxon>
        <taxon>Bacillati</taxon>
        <taxon>Bacillota</taxon>
        <taxon>Bacilli</taxon>
        <taxon>Lactobacillales</taxon>
        <taxon>Enterococcaceae</taxon>
        <taxon>Enterococcus</taxon>
    </lineage>
</organism>
<dbReference type="AlphaFoldDB" id="A0A179EUF7"/>
<evidence type="ECO:0000313" key="4">
    <source>
        <dbReference type="Proteomes" id="UP000078516"/>
    </source>
</evidence>
<dbReference type="PANTHER" id="PTHR18964:SF165">
    <property type="entry name" value="BETA-GLUCOSIDE KINASE"/>
    <property type="match status" value="1"/>
</dbReference>
<dbReference type="KEGG" id="eth:CK496_09225"/>
<dbReference type="InterPro" id="IPR043129">
    <property type="entry name" value="ATPase_NBD"/>
</dbReference>
<accession>A0A179EUF7</accession>
<dbReference type="Pfam" id="PF00480">
    <property type="entry name" value="ROK"/>
    <property type="match status" value="1"/>
</dbReference>
<dbReference type="PATRIC" id="fig|417368.6.peg.995"/>
<gene>
    <name evidence="3" type="ORF">A6E74_00240</name>
    <name evidence="2" type="ORF">ETH01_08710</name>
</gene>
<evidence type="ECO:0000313" key="3">
    <source>
        <dbReference type="EMBL" id="OAQ56837.1"/>
    </source>
</evidence>
<dbReference type="Gene3D" id="3.30.420.40">
    <property type="match status" value="2"/>
</dbReference>
<dbReference type="PANTHER" id="PTHR18964">
    <property type="entry name" value="ROK (REPRESSOR, ORF, KINASE) FAMILY"/>
    <property type="match status" value="1"/>
</dbReference>
<dbReference type="InterPro" id="IPR000600">
    <property type="entry name" value="ROK"/>
</dbReference>